<dbReference type="EMBL" id="JAUSUU010000006">
    <property type="protein sequence ID" value="MDQ0335781.1"/>
    <property type="molecule type" value="Genomic_DNA"/>
</dbReference>
<keyword evidence="7" id="KW-1185">Reference proteome</keyword>
<reference evidence="4" key="1">
    <citation type="submission" date="2021-03" db="EMBL/GenBank/DDBJ databases">
        <title>Genomic Encyclopedia of Type Strains, Phase IV (KMG-IV): sequencing the most valuable type-strain genomes for metagenomic binning, comparative biology and taxonomic classification.</title>
        <authorList>
            <person name="Goeker M."/>
        </authorList>
    </citation>
    <scope>NUCLEOTIDE SEQUENCE</scope>
    <source>
        <strain evidence="4">DSM 15523</strain>
        <strain evidence="5 7">DSM 16476</strain>
    </source>
</reference>
<protein>
    <recommendedName>
        <fullName evidence="3">Outer membrane protein beta-barrel domain-containing protein</fullName>
    </recommendedName>
</protein>
<evidence type="ECO:0000313" key="4">
    <source>
        <dbReference type="EMBL" id="MBP1840181.1"/>
    </source>
</evidence>
<sequence>MKKITLLVLTILATTTSFAQFDLFGVRAGMNISNLDYDSEVPSGNAHRNGFVVGFTAQYGITDKFSVAPEIQFSAEGAKKDELRLDYLNLPVFAKYAVTEKLSVGLGPQLGLKIHEFEDGFSNLVFSGVAGVEYVFFDDFYVDVRYVYGVTNVYDDEQVLEAKSSNIQIGLGIKIF</sequence>
<dbReference type="SUPFAM" id="SSF56925">
    <property type="entry name" value="OMPA-like"/>
    <property type="match status" value="1"/>
</dbReference>
<dbReference type="AlphaFoldDB" id="A0A9X1C8Z2"/>
<gene>
    <name evidence="4" type="ORF">J2Z56_002108</name>
    <name evidence="5" type="ORF">J2Z57_002232</name>
</gene>
<dbReference type="RefSeq" id="WP_057780421.1">
    <property type="nucleotide sequence ID" value="NZ_JAGGJQ010000005.1"/>
</dbReference>
<evidence type="ECO:0000313" key="7">
    <source>
        <dbReference type="Proteomes" id="UP001231587"/>
    </source>
</evidence>
<evidence type="ECO:0000256" key="1">
    <source>
        <dbReference type="ARBA" id="ARBA00022729"/>
    </source>
</evidence>
<evidence type="ECO:0000259" key="3">
    <source>
        <dbReference type="Pfam" id="PF13505"/>
    </source>
</evidence>
<keyword evidence="1 2" id="KW-0732">Signal</keyword>
<dbReference type="OrthoDB" id="1259003at2"/>
<comment type="caution">
    <text evidence="4">The sequence shown here is derived from an EMBL/GenBank/DDBJ whole genome shotgun (WGS) entry which is preliminary data.</text>
</comment>
<accession>A0A9X1C8Z2</accession>
<evidence type="ECO:0000313" key="6">
    <source>
        <dbReference type="Proteomes" id="UP001138672"/>
    </source>
</evidence>
<dbReference type="Proteomes" id="UP001231587">
    <property type="component" value="Unassembled WGS sequence"/>
</dbReference>
<dbReference type="Pfam" id="PF13505">
    <property type="entry name" value="OMP_b-brl"/>
    <property type="match status" value="1"/>
</dbReference>
<dbReference type="InterPro" id="IPR011250">
    <property type="entry name" value="OMP/PagP_B-barrel"/>
</dbReference>
<feature type="chain" id="PRO_5040899893" description="Outer membrane protein beta-barrel domain-containing protein" evidence="2">
    <location>
        <begin position="20"/>
        <end position="176"/>
    </location>
</feature>
<proteinExistence type="predicted"/>
<evidence type="ECO:0000256" key="2">
    <source>
        <dbReference type="SAM" id="SignalP"/>
    </source>
</evidence>
<dbReference type="Proteomes" id="UP001138672">
    <property type="component" value="Unassembled WGS sequence"/>
</dbReference>
<name>A0A9X1C8Z2_9FLAO</name>
<feature type="signal peptide" evidence="2">
    <location>
        <begin position="1"/>
        <end position="19"/>
    </location>
</feature>
<feature type="domain" description="Outer membrane protein beta-barrel" evidence="3">
    <location>
        <begin position="6"/>
        <end position="173"/>
    </location>
</feature>
<evidence type="ECO:0000313" key="5">
    <source>
        <dbReference type="EMBL" id="MDQ0335781.1"/>
    </source>
</evidence>
<dbReference type="EMBL" id="JAGGJQ010000005">
    <property type="protein sequence ID" value="MBP1840181.1"/>
    <property type="molecule type" value="Genomic_DNA"/>
</dbReference>
<dbReference type="InterPro" id="IPR027385">
    <property type="entry name" value="Beta-barrel_OMP"/>
</dbReference>
<organism evidence="4 6">
    <name type="scientific">Formosa algae</name>
    <dbReference type="NCBI Taxonomy" id="225843"/>
    <lineage>
        <taxon>Bacteria</taxon>
        <taxon>Pseudomonadati</taxon>
        <taxon>Bacteroidota</taxon>
        <taxon>Flavobacteriia</taxon>
        <taxon>Flavobacteriales</taxon>
        <taxon>Flavobacteriaceae</taxon>
        <taxon>Formosa</taxon>
    </lineage>
</organism>